<dbReference type="Proteomes" id="UP001497512">
    <property type="component" value="Chromosome 4"/>
</dbReference>
<gene>
    <name evidence="2" type="ORF">CSSPTR1EN2_LOCUS16084</name>
</gene>
<reference evidence="2" key="1">
    <citation type="submission" date="2024-02" db="EMBL/GenBank/DDBJ databases">
        <authorList>
            <consortium name="ELIXIR-Norway"/>
            <consortium name="Elixir Norway"/>
        </authorList>
    </citation>
    <scope>NUCLEOTIDE SEQUENCE</scope>
</reference>
<proteinExistence type="predicted"/>
<keyword evidence="3" id="KW-1185">Reference proteome</keyword>
<evidence type="ECO:0000313" key="2">
    <source>
        <dbReference type="EMBL" id="CAK9222465.1"/>
    </source>
</evidence>
<feature type="compositionally biased region" description="Low complexity" evidence="1">
    <location>
        <begin position="70"/>
        <end position="84"/>
    </location>
</feature>
<evidence type="ECO:0000313" key="3">
    <source>
        <dbReference type="Proteomes" id="UP001497512"/>
    </source>
</evidence>
<accession>A0ABP0UHX0</accession>
<name>A0ABP0UHX0_9BRYO</name>
<feature type="region of interest" description="Disordered" evidence="1">
    <location>
        <begin position="63"/>
        <end position="84"/>
    </location>
</feature>
<feature type="region of interest" description="Disordered" evidence="1">
    <location>
        <begin position="1"/>
        <end position="29"/>
    </location>
</feature>
<sequence length="84" mass="9027">MSTGHGPSLAARGCDVAPTTTPGLSTGHRPLRAAYGCSPVVIARLRWTCDLDSSVGGQRQTACSWRRRSQQPQRQQTQRFAGCA</sequence>
<dbReference type="EMBL" id="OZ019896">
    <property type="protein sequence ID" value="CAK9222465.1"/>
    <property type="molecule type" value="Genomic_DNA"/>
</dbReference>
<protein>
    <submittedName>
        <fullName evidence="2">Uncharacterized protein</fullName>
    </submittedName>
</protein>
<organism evidence="2 3">
    <name type="scientific">Sphagnum troendelagicum</name>
    <dbReference type="NCBI Taxonomy" id="128251"/>
    <lineage>
        <taxon>Eukaryota</taxon>
        <taxon>Viridiplantae</taxon>
        <taxon>Streptophyta</taxon>
        <taxon>Embryophyta</taxon>
        <taxon>Bryophyta</taxon>
        <taxon>Sphagnophytina</taxon>
        <taxon>Sphagnopsida</taxon>
        <taxon>Sphagnales</taxon>
        <taxon>Sphagnaceae</taxon>
        <taxon>Sphagnum</taxon>
    </lineage>
</organism>
<evidence type="ECO:0000256" key="1">
    <source>
        <dbReference type="SAM" id="MobiDB-lite"/>
    </source>
</evidence>